<proteinExistence type="predicted"/>
<reference evidence="1 2" key="1">
    <citation type="submission" date="2019-04" db="EMBL/GenBank/DDBJ databases">
        <title>Bacillus sediminilitoris sp. nov., isolated from a tidal flat sediment on the East China Sea.</title>
        <authorList>
            <person name="Wei Y."/>
            <person name="Mao H."/>
            <person name="Fang J."/>
        </authorList>
    </citation>
    <scope>NUCLEOTIDE SEQUENCE [LARGE SCALE GENOMIC DNA]</scope>
    <source>
        <strain evidence="1 2">DSL-17</strain>
    </source>
</reference>
<dbReference type="EMBL" id="SSNT01000034">
    <property type="protein sequence ID" value="THF74663.1"/>
    <property type="molecule type" value="Genomic_DNA"/>
</dbReference>
<dbReference type="AlphaFoldDB" id="A0A4S4BJ50"/>
<evidence type="ECO:0000313" key="2">
    <source>
        <dbReference type="Proteomes" id="UP000310334"/>
    </source>
</evidence>
<accession>A0A4S4BJ50</accession>
<keyword evidence="2" id="KW-1185">Reference proteome</keyword>
<dbReference type="Proteomes" id="UP000310334">
    <property type="component" value="Unassembled WGS sequence"/>
</dbReference>
<evidence type="ECO:0008006" key="3">
    <source>
        <dbReference type="Google" id="ProtNLM"/>
    </source>
</evidence>
<protein>
    <recommendedName>
        <fullName evidence="3">DUF5367 domain-containing protein</fullName>
    </recommendedName>
</protein>
<dbReference type="InterPro" id="IPR020509">
    <property type="entry name" value="Uncharacterised_YnzE"/>
</dbReference>
<organism evidence="1 2">
    <name type="scientific">Metabacillus sediminilitoris</name>
    <dbReference type="NCBI Taxonomy" id="2567941"/>
    <lineage>
        <taxon>Bacteria</taxon>
        <taxon>Bacillati</taxon>
        <taxon>Bacillota</taxon>
        <taxon>Bacilli</taxon>
        <taxon>Bacillales</taxon>
        <taxon>Bacillaceae</taxon>
        <taxon>Metabacillus</taxon>
    </lineage>
</organism>
<dbReference type="OrthoDB" id="8479580at2"/>
<dbReference type="Pfam" id="PF17329">
    <property type="entry name" value="DUF5367"/>
    <property type="match status" value="1"/>
</dbReference>
<sequence length="125" mass="14559">MKNIFWGFLLWLSATLLFRFFGQLFLIPGNEPLLLTVFILTIPLITAATYPYYYFRKIPQSKRIRSSIQIALPGMILDIFSILYFEKVFPNLHSDSLPLFASWLMWGYSLILISGFPLKNKTTNN</sequence>
<name>A0A4S4BJ50_9BACI</name>
<evidence type="ECO:0000313" key="1">
    <source>
        <dbReference type="EMBL" id="THF74663.1"/>
    </source>
</evidence>
<comment type="caution">
    <text evidence="1">The sequence shown here is derived from an EMBL/GenBank/DDBJ whole genome shotgun (WGS) entry which is preliminary data.</text>
</comment>
<gene>
    <name evidence="1" type="ORF">E6W99_24915</name>
</gene>
<dbReference type="RefSeq" id="WP_136358917.1">
    <property type="nucleotide sequence ID" value="NZ_CP046266.1"/>
</dbReference>